<proteinExistence type="predicted"/>
<gene>
    <name evidence="2" type="ORF">KIPB_012931</name>
</gene>
<evidence type="ECO:0000313" key="3">
    <source>
        <dbReference type="Proteomes" id="UP000265618"/>
    </source>
</evidence>
<dbReference type="Proteomes" id="UP000265618">
    <property type="component" value="Unassembled WGS sequence"/>
</dbReference>
<accession>A0A9K3D8K5</accession>
<name>A0A9K3D8K5_9EUKA</name>
<evidence type="ECO:0000313" key="2">
    <source>
        <dbReference type="EMBL" id="GIQ90217.1"/>
    </source>
</evidence>
<feature type="non-terminal residue" evidence="2">
    <location>
        <position position="1"/>
    </location>
</feature>
<comment type="caution">
    <text evidence="2">The sequence shown here is derived from an EMBL/GenBank/DDBJ whole genome shotgun (WGS) entry which is preliminary data.</text>
</comment>
<reference evidence="2 3" key="1">
    <citation type="journal article" date="2018" name="PLoS ONE">
        <title>The draft genome of Kipferlia bialata reveals reductive genome evolution in fornicate parasites.</title>
        <authorList>
            <person name="Tanifuji G."/>
            <person name="Takabayashi S."/>
            <person name="Kume K."/>
            <person name="Takagi M."/>
            <person name="Nakayama T."/>
            <person name="Kamikawa R."/>
            <person name="Inagaki Y."/>
            <person name="Hashimoto T."/>
        </authorList>
    </citation>
    <scope>NUCLEOTIDE SEQUENCE [LARGE SCALE GENOMIC DNA]</scope>
    <source>
        <strain evidence="2">NY0173</strain>
    </source>
</reference>
<protein>
    <submittedName>
        <fullName evidence="2">Uncharacterized protein</fullName>
    </submittedName>
</protein>
<dbReference type="EMBL" id="BDIP01005913">
    <property type="protein sequence ID" value="GIQ90217.1"/>
    <property type="molecule type" value="Genomic_DNA"/>
</dbReference>
<dbReference type="AlphaFoldDB" id="A0A9K3D8K5"/>
<sequence>MLFKYTFILCSKGCVSFTPTAKPSLKSMLSRLTDDSAGDLSLVIAARYGADKCGAIARACGLTPVGAGMPPKPTSPKARVPPVSFCYSPVTPHAQMNPFRDRSETEDSDSTAA</sequence>
<feature type="region of interest" description="Disordered" evidence="1">
    <location>
        <begin position="91"/>
        <end position="113"/>
    </location>
</feature>
<evidence type="ECO:0000256" key="1">
    <source>
        <dbReference type="SAM" id="MobiDB-lite"/>
    </source>
</evidence>
<keyword evidence="3" id="KW-1185">Reference proteome</keyword>
<organism evidence="2 3">
    <name type="scientific">Kipferlia bialata</name>
    <dbReference type="NCBI Taxonomy" id="797122"/>
    <lineage>
        <taxon>Eukaryota</taxon>
        <taxon>Metamonada</taxon>
        <taxon>Carpediemonas-like organisms</taxon>
        <taxon>Kipferlia</taxon>
    </lineage>
</organism>